<keyword evidence="2" id="KW-1185">Reference proteome</keyword>
<evidence type="ECO:0000313" key="2">
    <source>
        <dbReference type="Proteomes" id="UP000815325"/>
    </source>
</evidence>
<organism evidence="1 2">
    <name type="scientific">Dunaliella salina</name>
    <name type="common">Green alga</name>
    <name type="synonym">Protococcus salinus</name>
    <dbReference type="NCBI Taxonomy" id="3046"/>
    <lineage>
        <taxon>Eukaryota</taxon>
        <taxon>Viridiplantae</taxon>
        <taxon>Chlorophyta</taxon>
        <taxon>core chlorophytes</taxon>
        <taxon>Chlorophyceae</taxon>
        <taxon>CS clade</taxon>
        <taxon>Chlamydomonadales</taxon>
        <taxon>Dunaliellaceae</taxon>
        <taxon>Dunaliella</taxon>
    </lineage>
</organism>
<evidence type="ECO:0000313" key="1">
    <source>
        <dbReference type="EMBL" id="KAF5834339.1"/>
    </source>
</evidence>
<protein>
    <submittedName>
        <fullName evidence="1">Uncharacterized protein</fullName>
    </submittedName>
</protein>
<proteinExistence type="predicted"/>
<dbReference type="EMBL" id="MU069763">
    <property type="protein sequence ID" value="KAF5834339.1"/>
    <property type="molecule type" value="Genomic_DNA"/>
</dbReference>
<gene>
    <name evidence="1" type="ORF">DUNSADRAFT_9040</name>
</gene>
<comment type="caution">
    <text evidence="1">The sequence shown here is derived from an EMBL/GenBank/DDBJ whole genome shotgun (WGS) entry which is preliminary data.</text>
</comment>
<accession>A0ABQ7GIE1</accession>
<sequence length="299" mass="31094">MACTCRALGQLCQQADVPGRIMQVLSHDTSQLLLAASSDSDGPLPAHLQQQQQEVAELYVQLLAAGVAYLGFSSGMFSAPGGRRVLDGPSQRPSRAWLLVPGRLQALSRPLQDAAVLTFGSAGSGSLGSAAAGVLTPELKIMAGGALRNLMMTLALPMCTSKSQDDVVELMEFAMRFSHSLFEAGYVGLLQGLVQSATNCNGTGPAENKQLATFVGAASGSLLKAVEVIGGRLHTWGVKLQRPSTLASTGPEFGCDLTFPSDAKTGVSATEAQAFIQENIGFVLDVGNELLAAMQLANA</sequence>
<dbReference type="Proteomes" id="UP000815325">
    <property type="component" value="Unassembled WGS sequence"/>
</dbReference>
<name>A0ABQ7GIE1_DUNSA</name>
<reference evidence="1" key="1">
    <citation type="submission" date="2017-08" db="EMBL/GenBank/DDBJ databases">
        <authorList>
            <person name="Polle J.E."/>
            <person name="Barry K."/>
            <person name="Cushman J."/>
            <person name="Schmutz J."/>
            <person name="Tran D."/>
            <person name="Hathwaick L.T."/>
            <person name="Yim W.C."/>
            <person name="Jenkins J."/>
            <person name="Mckie-Krisberg Z.M."/>
            <person name="Prochnik S."/>
            <person name="Lindquist E."/>
            <person name="Dockter R.B."/>
            <person name="Adam C."/>
            <person name="Molina H."/>
            <person name="Bunkerborg J."/>
            <person name="Jin E."/>
            <person name="Buchheim M."/>
            <person name="Magnuson J."/>
        </authorList>
    </citation>
    <scope>NUCLEOTIDE SEQUENCE</scope>
    <source>
        <strain evidence="1">CCAP 19/18</strain>
    </source>
</reference>